<dbReference type="STRING" id="1208921.ST1E_0435"/>
<dbReference type="PATRIC" id="fig|1208921.3.peg.156"/>
<dbReference type="KEGG" id="kga:ST1E_0435"/>
<protein>
    <submittedName>
        <fullName evidence="1">Tetratricopeptide repeat family protein</fullName>
    </submittedName>
</protein>
<sequence>MLYLIVSTKTTLAGEYYTTQQTTKSNINNKTWLNKLIIENSYLSSHKDQVKTNSNSENYIKKTKSHIKEQIDSLIENDQYEYALQLVKENKINTSDNRTSIDIQLALREAIILNKLGYQDKAYELYKEMTILFPEIPELWNNLAIVCAEKGLADEAIYNINMSIKCCPIYETAKKI</sequence>
<evidence type="ECO:0000313" key="1">
    <source>
        <dbReference type="EMBL" id="AGF48879.1"/>
    </source>
</evidence>
<evidence type="ECO:0000313" key="2">
    <source>
        <dbReference type="Proteomes" id="UP000011658"/>
    </source>
</evidence>
<name>M1M0P7_9PROT</name>
<dbReference type="eggNOG" id="COG0457">
    <property type="taxonomic scope" value="Bacteria"/>
</dbReference>
<accession>M1M0P7</accession>
<organism evidence="1 2">
    <name type="scientific">Candidatus Kinetoplastidibacterium galati TCC219</name>
    <dbReference type="NCBI Taxonomy" id="1208921"/>
    <lineage>
        <taxon>Bacteria</taxon>
        <taxon>Pseudomonadati</taxon>
        <taxon>Pseudomonadota</taxon>
        <taxon>Betaproteobacteria</taxon>
        <taxon>Candidatus Kinetoplastidibacterium</taxon>
    </lineage>
</organism>
<dbReference type="Proteomes" id="UP000011658">
    <property type="component" value="Chromosome"/>
</dbReference>
<gene>
    <name evidence="1" type="ORF">ST1E_0435</name>
</gene>
<dbReference type="OrthoDB" id="5294075at2"/>
<dbReference type="InterPro" id="IPR011990">
    <property type="entry name" value="TPR-like_helical_dom_sf"/>
</dbReference>
<keyword evidence="2" id="KW-1185">Reference proteome</keyword>
<dbReference type="HOGENOM" id="CLU_1308242_0_0_4"/>
<dbReference type="Gene3D" id="1.25.40.10">
    <property type="entry name" value="Tetratricopeptide repeat domain"/>
    <property type="match status" value="1"/>
</dbReference>
<dbReference type="RefSeq" id="WP_015389364.1">
    <property type="nucleotide sequence ID" value="NC_020284.1"/>
</dbReference>
<dbReference type="EMBL" id="CP003806">
    <property type="protein sequence ID" value="AGF48879.1"/>
    <property type="molecule type" value="Genomic_DNA"/>
</dbReference>
<dbReference type="SUPFAM" id="SSF48452">
    <property type="entry name" value="TPR-like"/>
    <property type="match status" value="1"/>
</dbReference>
<reference evidence="1 2" key="1">
    <citation type="journal article" date="2013" name="Genome Biol. Evol.">
        <title>Genome evolution and phylogenomic analysis of candidatus kinetoplastibacterium, the betaproteobacterial endosymbionts of strigomonas and angomonas.</title>
        <authorList>
            <person name="Alves J.M."/>
            <person name="Serrano M.G."/>
            <person name="Maia da Silva F."/>
            <person name="Voegtly L.J."/>
            <person name="Matveyev A.V."/>
            <person name="Teixeira M.M."/>
            <person name="Camargo E.P."/>
            <person name="Buck G.A."/>
        </authorList>
    </citation>
    <scope>NUCLEOTIDE SEQUENCE [LARGE SCALE GENOMIC DNA]</scope>
    <source>
        <strain evidence="1 2">TCC219</strain>
    </source>
</reference>
<dbReference type="AlphaFoldDB" id="M1M0P7"/>
<proteinExistence type="predicted"/>